<feature type="transmembrane region" description="Helical" evidence="8">
    <location>
        <begin position="242"/>
        <end position="263"/>
    </location>
</feature>
<dbReference type="EMBL" id="MUNK01000072">
    <property type="protein sequence ID" value="OTA33609.1"/>
    <property type="molecule type" value="Genomic_DNA"/>
</dbReference>
<evidence type="ECO:0000256" key="3">
    <source>
        <dbReference type="ARBA" id="ARBA00022448"/>
    </source>
</evidence>
<comment type="subcellular location">
    <subcellularLocation>
        <location evidence="1">Membrane</location>
        <topology evidence="1">Multi-pass membrane protein</topology>
    </subcellularLocation>
</comment>
<feature type="transmembrane region" description="Helical" evidence="8">
    <location>
        <begin position="123"/>
        <end position="140"/>
    </location>
</feature>
<dbReference type="GO" id="GO:0015205">
    <property type="term" value="F:nucleobase transmembrane transporter activity"/>
    <property type="evidence" value="ECO:0007669"/>
    <property type="project" value="TreeGrafter"/>
</dbReference>
<organism evidence="9 10">
    <name type="scientific">Hortaea werneckii EXF-2000</name>
    <dbReference type="NCBI Taxonomy" id="1157616"/>
    <lineage>
        <taxon>Eukaryota</taxon>
        <taxon>Fungi</taxon>
        <taxon>Dikarya</taxon>
        <taxon>Ascomycota</taxon>
        <taxon>Pezizomycotina</taxon>
        <taxon>Dothideomycetes</taxon>
        <taxon>Dothideomycetidae</taxon>
        <taxon>Mycosphaerellales</taxon>
        <taxon>Teratosphaeriaceae</taxon>
        <taxon>Hortaea</taxon>
    </lineage>
</organism>
<comment type="similarity">
    <text evidence="2">Belongs to the SLC29A/ENT transporter (TC 2.A.57) family.</text>
</comment>
<dbReference type="OrthoDB" id="46396at2759"/>
<feature type="transmembrane region" description="Helical" evidence="8">
    <location>
        <begin position="442"/>
        <end position="465"/>
    </location>
</feature>
<comment type="caution">
    <text evidence="9">The sequence shown here is derived from an EMBL/GenBank/DDBJ whole genome shotgun (WGS) entry which is preliminary data.</text>
</comment>
<dbReference type="PANTHER" id="PTHR10332">
    <property type="entry name" value="EQUILIBRATIVE NUCLEOSIDE TRANSPORTER"/>
    <property type="match status" value="1"/>
</dbReference>
<feature type="transmembrane region" description="Helical" evidence="8">
    <location>
        <begin position="91"/>
        <end position="111"/>
    </location>
</feature>
<dbReference type="Proteomes" id="UP000194280">
    <property type="component" value="Unassembled WGS sequence"/>
</dbReference>
<evidence type="ECO:0000256" key="5">
    <source>
        <dbReference type="ARBA" id="ARBA00022989"/>
    </source>
</evidence>
<keyword evidence="10" id="KW-1185">Reference proteome</keyword>
<evidence type="ECO:0000256" key="7">
    <source>
        <dbReference type="SAM" id="MobiDB-lite"/>
    </source>
</evidence>
<sequence>MASARDSASGMLDRLRKAWKGEQEYEPLTNGNTEGGAPDQTSGKQRAFSWIEYSIFLLLGVSMLWAWNMFLAAGPYFQQRFQSNKWIFDNFQAAEISVSTVTNLGSMLVLTRLQANASYPKRIVSSLIINMIIFALLALFTEAFTDITARGYFAFLMIMIFSTSLATGLCQNGIFAYVSGFGEPRYTQGIMMGQAIAGVLPCIAQIVSVLSVQASEDDPPKGRSEDGSPPPQGPPPVHPGSAFAYFLTATVISVVTLLAYFYLYARNRQPERLQDNTAPDNSDEPEERKEVPLRVLFRKLFWLASAVFVTFAITMLFPVFTQFIVSVRPEEQQPPMLQPASFIPLAFLFWNVGDLLGRMVTAVPSLTLAHRPKIVLVLAFLRIGFLGLYHLCNIRGRGAIVESDFFYLVVVQLLFGLTNGYLGSTCMIGAGQWVEPEEREAAGGFMGLCLVGGLTVGSLASFFVAGA</sequence>
<dbReference type="InParanoid" id="A0A1Z5TC48"/>
<keyword evidence="6 8" id="KW-0472">Membrane</keyword>
<dbReference type="STRING" id="1157616.A0A1Z5TC48"/>
<feature type="transmembrane region" description="Helical" evidence="8">
    <location>
        <begin position="300"/>
        <end position="324"/>
    </location>
</feature>
<dbReference type="InterPro" id="IPR036259">
    <property type="entry name" value="MFS_trans_sf"/>
</dbReference>
<feature type="transmembrane region" description="Helical" evidence="8">
    <location>
        <begin position="406"/>
        <end position="430"/>
    </location>
</feature>
<keyword evidence="3" id="KW-0813">Transport</keyword>
<feature type="transmembrane region" description="Helical" evidence="8">
    <location>
        <begin position="374"/>
        <end position="391"/>
    </location>
</feature>
<proteinExistence type="inferred from homology"/>
<dbReference type="PIRSF" id="PIRSF016379">
    <property type="entry name" value="ENT"/>
    <property type="match status" value="1"/>
</dbReference>
<evidence type="ECO:0000313" key="10">
    <source>
        <dbReference type="Proteomes" id="UP000194280"/>
    </source>
</evidence>
<gene>
    <name evidence="9" type="ORF">BTJ68_08215</name>
</gene>
<dbReference type="FunCoup" id="A0A1Z5TC48">
    <property type="interactions" value="437"/>
</dbReference>
<name>A0A1Z5TC48_HORWE</name>
<dbReference type="SUPFAM" id="SSF103473">
    <property type="entry name" value="MFS general substrate transporter"/>
    <property type="match status" value="1"/>
</dbReference>
<evidence type="ECO:0000256" key="1">
    <source>
        <dbReference type="ARBA" id="ARBA00004141"/>
    </source>
</evidence>
<dbReference type="InterPro" id="IPR002259">
    <property type="entry name" value="Eqnu_transpt"/>
</dbReference>
<reference evidence="9 10" key="1">
    <citation type="submission" date="2017-01" db="EMBL/GenBank/DDBJ databases">
        <title>The recent genome duplication of the halophilic yeast Hortaea werneckii: insights from long-read sequencing.</title>
        <authorList>
            <person name="Sinha S."/>
            <person name="Flibotte S."/>
            <person name="Neira M."/>
            <person name="Lenassi M."/>
            <person name="Gostincar C."/>
            <person name="Stajich J.E."/>
            <person name="Nislow C.E."/>
        </authorList>
    </citation>
    <scope>NUCLEOTIDE SEQUENCE [LARGE SCALE GENOMIC DNA]</scope>
    <source>
        <strain evidence="9 10">EXF-2000</strain>
    </source>
</reference>
<keyword evidence="5 8" id="KW-1133">Transmembrane helix</keyword>
<dbReference type="PRINTS" id="PR01130">
    <property type="entry name" value="DERENTRNSPRT"/>
</dbReference>
<feature type="transmembrane region" description="Helical" evidence="8">
    <location>
        <begin position="190"/>
        <end position="212"/>
    </location>
</feature>
<feature type="transmembrane region" description="Helical" evidence="8">
    <location>
        <begin position="50"/>
        <end position="71"/>
    </location>
</feature>
<dbReference type="PANTHER" id="PTHR10332:SF88">
    <property type="entry name" value="EQUILIBRATIVE NUCLEOSIDE TRANSPORTER 1, ISOFORM A"/>
    <property type="match status" value="1"/>
</dbReference>
<evidence type="ECO:0000313" key="9">
    <source>
        <dbReference type="EMBL" id="OTA33609.1"/>
    </source>
</evidence>
<dbReference type="AlphaFoldDB" id="A0A1Z5TC48"/>
<dbReference type="GO" id="GO:0000329">
    <property type="term" value="C:fungal-type vacuole membrane"/>
    <property type="evidence" value="ECO:0007669"/>
    <property type="project" value="TreeGrafter"/>
</dbReference>
<feature type="transmembrane region" description="Helical" evidence="8">
    <location>
        <begin position="152"/>
        <end position="178"/>
    </location>
</feature>
<evidence type="ECO:0000256" key="2">
    <source>
        <dbReference type="ARBA" id="ARBA00007965"/>
    </source>
</evidence>
<evidence type="ECO:0000256" key="6">
    <source>
        <dbReference type="ARBA" id="ARBA00023136"/>
    </source>
</evidence>
<protein>
    <recommendedName>
        <fullName evidence="11">Nucleoside transporter FUN26</fullName>
    </recommendedName>
</protein>
<feature type="region of interest" description="Disordered" evidence="7">
    <location>
        <begin position="215"/>
        <end position="235"/>
    </location>
</feature>
<accession>A0A1Z5TC48</accession>
<keyword evidence="4 8" id="KW-0812">Transmembrane</keyword>
<evidence type="ECO:0000256" key="4">
    <source>
        <dbReference type="ARBA" id="ARBA00022692"/>
    </source>
</evidence>
<dbReference type="GO" id="GO:0005886">
    <property type="term" value="C:plasma membrane"/>
    <property type="evidence" value="ECO:0007669"/>
    <property type="project" value="TreeGrafter"/>
</dbReference>
<dbReference type="Pfam" id="PF01733">
    <property type="entry name" value="Nucleoside_tran"/>
    <property type="match status" value="1"/>
</dbReference>
<evidence type="ECO:0000256" key="8">
    <source>
        <dbReference type="SAM" id="Phobius"/>
    </source>
</evidence>
<evidence type="ECO:0008006" key="11">
    <source>
        <dbReference type="Google" id="ProtNLM"/>
    </source>
</evidence>
<dbReference type="VEuPathDB" id="FungiDB:BTJ68_08215"/>
<dbReference type="GO" id="GO:0034257">
    <property type="term" value="F:nicotinamide riboside transmembrane transporter activity"/>
    <property type="evidence" value="ECO:0007669"/>
    <property type="project" value="TreeGrafter"/>
</dbReference>